<reference evidence="2 3" key="1">
    <citation type="submission" date="2019-04" db="EMBL/GenBank/DDBJ databases">
        <title>Comparative genomics and transcriptomics to analyze fruiting body development in filamentous ascomycetes.</title>
        <authorList>
            <consortium name="DOE Joint Genome Institute"/>
            <person name="Lutkenhaus R."/>
            <person name="Traeger S."/>
            <person name="Breuer J."/>
            <person name="Kuo A."/>
            <person name="Lipzen A."/>
            <person name="Pangilinan J."/>
            <person name="Dilworth D."/>
            <person name="Sandor L."/>
            <person name="Poggeler S."/>
            <person name="Barry K."/>
            <person name="Grigoriev I.V."/>
            <person name="Nowrousian M."/>
        </authorList>
    </citation>
    <scope>NUCLEOTIDE SEQUENCE [LARGE SCALE GENOMIC DNA]</scope>
    <source>
        <strain evidence="2 3">CBS 389.68</strain>
    </source>
</reference>
<dbReference type="EMBL" id="ML220145">
    <property type="protein sequence ID" value="TGZ78083.1"/>
    <property type="molecule type" value="Genomic_DNA"/>
</dbReference>
<feature type="compositionally biased region" description="Low complexity" evidence="1">
    <location>
        <begin position="227"/>
        <end position="249"/>
    </location>
</feature>
<gene>
    <name evidence="2" type="ORF">EX30DRAFT_385630</name>
</gene>
<feature type="compositionally biased region" description="Basic and acidic residues" evidence="1">
    <location>
        <begin position="203"/>
        <end position="213"/>
    </location>
</feature>
<evidence type="ECO:0000313" key="2">
    <source>
        <dbReference type="EMBL" id="TGZ78083.1"/>
    </source>
</evidence>
<feature type="compositionally biased region" description="Basic and acidic residues" evidence="1">
    <location>
        <begin position="263"/>
        <end position="291"/>
    </location>
</feature>
<feature type="region of interest" description="Disordered" evidence="1">
    <location>
        <begin position="181"/>
        <end position="291"/>
    </location>
</feature>
<evidence type="ECO:0000256" key="1">
    <source>
        <dbReference type="SAM" id="MobiDB-lite"/>
    </source>
</evidence>
<feature type="region of interest" description="Disordered" evidence="1">
    <location>
        <begin position="108"/>
        <end position="132"/>
    </location>
</feature>
<evidence type="ECO:0000313" key="3">
    <source>
        <dbReference type="Proteomes" id="UP000298138"/>
    </source>
</evidence>
<proteinExistence type="predicted"/>
<organism evidence="2 3">
    <name type="scientific">Ascodesmis nigricans</name>
    <dbReference type="NCBI Taxonomy" id="341454"/>
    <lineage>
        <taxon>Eukaryota</taxon>
        <taxon>Fungi</taxon>
        <taxon>Dikarya</taxon>
        <taxon>Ascomycota</taxon>
        <taxon>Pezizomycotina</taxon>
        <taxon>Pezizomycetes</taxon>
        <taxon>Pezizales</taxon>
        <taxon>Ascodesmidaceae</taxon>
        <taxon>Ascodesmis</taxon>
    </lineage>
</organism>
<dbReference type="InParanoid" id="A0A4S2MM70"/>
<protein>
    <submittedName>
        <fullName evidence="2">Uncharacterized protein</fullName>
    </submittedName>
</protein>
<keyword evidence="3" id="KW-1185">Reference proteome</keyword>
<dbReference type="AlphaFoldDB" id="A0A4S2MM70"/>
<sequence>MFQLIYAEPPGLGCIGHPSQAKGVGHRPRIELSSDDFTVLFQSLSGAQNIGSAAEESARLKTNHVRRRLEQIMIDEHIIRPARSSRLICPEPPIDPYHNQFVAELRQAEVESEVEREAEESDQDISRHSDEDMQIYAIQFRVDFHRSMNYSSEPTVPDGASPSHSSIERNEEIREVSLGVSLQDGLADPATHGRRNESGVSEDSARLPSHVDESLSPVKNPKRKNTPSSSSLSSLSSSSSSPLSPVISSQRPLRILSKRRRFEKAASDEHRLREEKSVGHGEMELPDRVGKESTKQAEEELCSSGEQDTVIVSQTQCGCGVRRANGARGRGGGKPICETDFGQSVVIFGISRTI</sequence>
<name>A0A4S2MM70_9PEZI</name>
<dbReference type="Proteomes" id="UP000298138">
    <property type="component" value="Unassembled WGS sequence"/>
</dbReference>
<accession>A0A4S2MM70</accession>